<dbReference type="PANTHER" id="PTHR40124">
    <property type="match status" value="1"/>
</dbReference>
<evidence type="ECO:0000256" key="1">
    <source>
        <dbReference type="SAM" id="SignalP"/>
    </source>
</evidence>
<sequence>MDFLILWACILGISRAVVLWSWSHETHKANINDVMRQKFDYTDQTGKFGIGEEDSLSIQQDPTNHSQYVLSVFYRQGTFTHHDHNGNNCPHICQRGAQFYVNPKKVRDAGHQITDMTLDYEVYFNHSFQWQKGGKLPGLWGGERDCSGGRISDHCFSTRMMWRRDGQGEVYAYVTHDQKVGTDFNSWCNSLKSREIYHKIGCPDQSGIEIGTGAFHFQTGKWIKLTQRVQLNNHPHEHGSVTVWVNGHAAIHMKDIVMRNQFNFGIDGLFFSTFYGGNDPSWACPADTTTLYRNFRLSTDAPHLVQSQLVG</sequence>
<accession>A0AAE0TER1</accession>
<name>A0AAE0TER1_9BIVA</name>
<dbReference type="AlphaFoldDB" id="A0AAE0TER1"/>
<keyword evidence="1" id="KW-0732">Signal</keyword>
<dbReference type="PANTHER" id="PTHR40124:SF1">
    <property type="entry name" value="DISAGGREGATASE RELATED REPEAT PROTEIN"/>
    <property type="match status" value="1"/>
</dbReference>
<comment type="caution">
    <text evidence="3">The sequence shown here is derived from an EMBL/GenBank/DDBJ whole genome shotgun (WGS) entry which is preliminary data.</text>
</comment>
<reference evidence="3" key="3">
    <citation type="submission" date="2023-05" db="EMBL/GenBank/DDBJ databases">
        <authorList>
            <person name="Smith C.H."/>
        </authorList>
    </citation>
    <scope>NUCLEOTIDE SEQUENCE</scope>
    <source>
        <strain evidence="3">CHS0354</strain>
        <tissue evidence="3">Mantle</tissue>
    </source>
</reference>
<organism evidence="3 4">
    <name type="scientific">Potamilus streckersoni</name>
    <dbReference type="NCBI Taxonomy" id="2493646"/>
    <lineage>
        <taxon>Eukaryota</taxon>
        <taxon>Metazoa</taxon>
        <taxon>Spiralia</taxon>
        <taxon>Lophotrochozoa</taxon>
        <taxon>Mollusca</taxon>
        <taxon>Bivalvia</taxon>
        <taxon>Autobranchia</taxon>
        <taxon>Heteroconchia</taxon>
        <taxon>Palaeoheterodonta</taxon>
        <taxon>Unionida</taxon>
        <taxon>Unionoidea</taxon>
        <taxon>Unionidae</taxon>
        <taxon>Ambleminae</taxon>
        <taxon>Lampsilini</taxon>
        <taxon>Potamilus</taxon>
    </lineage>
</organism>
<feature type="signal peptide" evidence="1">
    <location>
        <begin position="1"/>
        <end position="16"/>
    </location>
</feature>
<evidence type="ECO:0000259" key="2">
    <source>
        <dbReference type="Pfam" id="PF21294"/>
    </source>
</evidence>
<dbReference type="Pfam" id="PF21294">
    <property type="entry name" value="Polysacc_lyase_14"/>
    <property type="match status" value="1"/>
</dbReference>
<evidence type="ECO:0000313" key="3">
    <source>
        <dbReference type="EMBL" id="KAK3608363.1"/>
    </source>
</evidence>
<feature type="chain" id="PRO_5042259994" description="Polysaccharide lyase 14 domain-containing protein" evidence="1">
    <location>
        <begin position="17"/>
        <end position="311"/>
    </location>
</feature>
<proteinExistence type="predicted"/>
<keyword evidence="4" id="KW-1185">Reference proteome</keyword>
<dbReference type="Gene3D" id="2.60.120.200">
    <property type="match status" value="1"/>
</dbReference>
<reference evidence="3" key="1">
    <citation type="journal article" date="2021" name="Genome Biol. Evol.">
        <title>A High-Quality Reference Genome for a Parasitic Bivalve with Doubly Uniparental Inheritance (Bivalvia: Unionida).</title>
        <authorList>
            <person name="Smith C.H."/>
        </authorList>
    </citation>
    <scope>NUCLEOTIDE SEQUENCE</scope>
    <source>
        <strain evidence="3">CHS0354</strain>
    </source>
</reference>
<evidence type="ECO:0000313" key="4">
    <source>
        <dbReference type="Proteomes" id="UP001195483"/>
    </source>
</evidence>
<feature type="domain" description="Polysaccharide lyase 14" evidence="2">
    <location>
        <begin position="64"/>
        <end position="295"/>
    </location>
</feature>
<reference evidence="3" key="2">
    <citation type="journal article" date="2021" name="Genome Biol. Evol.">
        <title>Developing a high-quality reference genome for a parasitic bivalve with doubly uniparental inheritance (Bivalvia: Unionida).</title>
        <authorList>
            <person name="Smith C.H."/>
        </authorList>
    </citation>
    <scope>NUCLEOTIDE SEQUENCE</scope>
    <source>
        <strain evidence="3">CHS0354</strain>
        <tissue evidence="3">Mantle</tissue>
    </source>
</reference>
<protein>
    <recommendedName>
        <fullName evidence="2">Polysaccharide lyase 14 domain-containing protein</fullName>
    </recommendedName>
</protein>
<dbReference type="EMBL" id="JAEAOA010001832">
    <property type="protein sequence ID" value="KAK3608363.1"/>
    <property type="molecule type" value="Genomic_DNA"/>
</dbReference>
<gene>
    <name evidence="3" type="ORF">CHS0354_030825</name>
</gene>
<dbReference type="InterPro" id="IPR048958">
    <property type="entry name" value="Polysacc_lyase_14"/>
</dbReference>
<dbReference type="Proteomes" id="UP001195483">
    <property type="component" value="Unassembled WGS sequence"/>
</dbReference>